<evidence type="ECO:0000313" key="4">
    <source>
        <dbReference type="EMBL" id="BDS10730.1"/>
    </source>
</evidence>
<dbReference type="Gene3D" id="2.60.40.740">
    <property type="match status" value="2"/>
</dbReference>
<dbReference type="EMBL" id="AP026867">
    <property type="protein sequence ID" value="BDS10730.1"/>
    <property type="molecule type" value="Genomic_DNA"/>
</dbReference>
<name>A0A915YCT9_9BACT</name>
<keyword evidence="5" id="KW-1185">Reference proteome</keyword>
<sequence>MVHQQSLYKIIAALFLCCLFGSVYAQCPNSYTVTTQNQPSCPTASNGTLSLSQTTYYSGASYIWSNGSTNRNQYNLSSGHYTVTITDPTTCTYTATTYLAPSPNGIPVTPSFYACNAELYANVSWPHNPTSYLWSDGSTNYRILNPAPGTYSVTITDANGCTGEGSTTVVPYASPIAASHTSTAATCNASDGSIDLTVTGGTPPYTYYWYDGAQGQTVQDPTNIPVGRTRVQIRDANNCYLFYNAQVAGPQVSLTALHMSCGQNNGSITATTQGMSNPTFTWSNGDVGATITNLTNGTYTVTVTDGSCVITESISIYNGGSVYAYIVDSLQMGCVLSQLDVQVHGGAGSGYTYLWSTGATTPSIPVQNGITVYSVTVTDPNGCSASDTINVNNNGGLSFSSVVQDATCGNSDGAIDLTINGSVNTISWSPTGATTEDLTNIAAGFHIVEATNWNGCAYRDTIAVGEFIEFTSVDASCGLANGSATVHDYGMTNPTFAWSNGATSPTINNLGAGLYIVTVTNGSCVIIDTVDIVDAGQMVAGINPESTCEPDYLTAVPTGGATPYTYLWDNGITDQSIVNVTPNSTYYVTITDANGCSDSASYWVPNPVPVTASYTVTAATCNNKNGAIDLTMTGGTMPYNYAWSLGSGNVEDLNGIFPGQYSVSITDNNGCKLELTNIVVGGQTNIAVSQSITNVNSSNMGGIIDITVSGVANPTFVWSNGAITEDIINLSSGWYTVSITDPATGCVFDRDYYLPPPHVANPNIKISGYVYDVSATGTCQAGLPLPYEMVRLQPLGIVRFTNAYGRYEFNVTTPGNYTVEYVNTSPLTTTVLCPVGGVATITNAAQGACYTNHFYLTNPPVQDLTIDLWDYSNATPGFSYYTRIKYCNKGNTIMNGTVEYDYNSLLGFESITGWNSTLTLHDIPGHKFYWSFSNLNPGACRYLDVKFRVPTTTALGTGLQGLAEVLPIVGDATPSNNTDGEYTTVVGSWDPNDKQVEPYHTGDAWSGGIIYETDEELEYTIRFQNTGTAPAHIVVIRDTLDVNLLPHTVREIDTKHDVDISLENGNVLVFTFNNIYLPDSSADFDASMGFVKFKVNRASGLPIGTEIENTAAIYFDYNPPVITNTPISIIDQYQSVIDVDQAGLKVETMPNPFERGITLKYTLEEASKVTIKVMNSMGQCVYSHVAESDQSAGVYIEQLQMDHLPSGMYLLNVATNQTIVTKKIVKQ</sequence>
<dbReference type="InterPro" id="IPR055353">
    <property type="entry name" value="DUF7619"/>
</dbReference>
<dbReference type="InterPro" id="IPR025667">
    <property type="entry name" value="SprB_repeat"/>
</dbReference>
<dbReference type="Pfam" id="PF24595">
    <property type="entry name" value="DUF7619"/>
    <property type="match status" value="1"/>
</dbReference>
<evidence type="ECO:0000256" key="1">
    <source>
        <dbReference type="SAM" id="SignalP"/>
    </source>
</evidence>
<keyword evidence="1" id="KW-0732">Signal</keyword>
<protein>
    <submittedName>
        <fullName evidence="4">T9SS type A sorting domain-containing protein</fullName>
    </submittedName>
</protein>
<evidence type="ECO:0000259" key="3">
    <source>
        <dbReference type="Pfam" id="PF24595"/>
    </source>
</evidence>
<dbReference type="KEGG" id="aup:AsAng_0014390"/>
<proteinExistence type="predicted"/>
<dbReference type="AlphaFoldDB" id="A0A915YCT9"/>
<dbReference type="SUPFAM" id="SSF49452">
    <property type="entry name" value="Starch-binding domain-like"/>
    <property type="match status" value="1"/>
</dbReference>
<reference evidence="4" key="1">
    <citation type="submission" date="2022-09" db="EMBL/GenBank/DDBJ databases">
        <title>Aureispira anguillicida sp. nov., isolated from Leptocephalus of Japanese eel Anguilla japonica.</title>
        <authorList>
            <person name="Yuasa K."/>
            <person name="Mekata T."/>
            <person name="Ikunari K."/>
        </authorList>
    </citation>
    <scope>NUCLEOTIDE SEQUENCE</scope>
    <source>
        <strain evidence="4">EL160426</strain>
    </source>
</reference>
<feature type="chain" id="PRO_5037632563" evidence="1">
    <location>
        <begin position="26"/>
        <end position="1227"/>
    </location>
</feature>
<accession>A0A915YCT9</accession>
<feature type="domain" description="Secretion system C-terminal sorting" evidence="2">
    <location>
        <begin position="1150"/>
        <end position="1225"/>
    </location>
</feature>
<organism evidence="4 5">
    <name type="scientific">Aureispira anguillae</name>
    <dbReference type="NCBI Taxonomy" id="2864201"/>
    <lineage>
        <taxon>Bacteria</taxon>
        <taxon>Pseudomonadati</taxon>
        <taxon>Bacteroidota</taxon>
        <taxon>Saprospiria</taxon>
        <taxon>Saprospirales</taxon>
        <taxon>Saprospiraceae</taxon>
        <taxon>Aureispira</taxon>
    </lineage>
</organism>
<gene>
    <name evidence="4" type="ORF">AsAng_0014390</name>
</gene>
<dbReference type="NCBIfam" id="TIGR01451">
    <property type="entry name" value="B_ant_repeat"/>
    <property type="match status" value="1"/>
</dbReference>
<dbReference type="GO" id="GO:0030246">
    <property type="term" value="F:carbohydrate binding"/>
    <property type="evidence" value="ECO:0007669"/>
    <property type="project" value="InterPro"/>
</dbReference>
<dbReference type="NCBIfam" id="TIGR04183">
    <property type="entry name" value="Por_Secre_tail"/>
    <property type="match status" value="1"/>
</dbReference>
<feature type="signal peptide" evidence="1">
    <location>
        <begin position="1"/>
        <end position="25"/>
    </location>
</feature>
<dbReference type="Pfam" id="PF13573">
    <property type="entry name" value="SprB"/>
    <property type="match status" value="2"/>
</dbReference>
<evidence type="ECO:0000259" key="2">
    <source>
        <dbReference type="Pfam" id="PF18962"/>
    </source>
</evidence>
<dbReference type="InterPro" id="IPR047589">
    <property type="entry name" value="DUF11_rpt"/>
</dbReference>
<dbReference type="InterPro" id="IPR013784">
    <property type="entry name" value="Carb-bd-like_fold"/>
</dbReference>
<feature type="domain" description="DUF7619" evidence="3">
    <location>
        <begin position="990"/>
        <end position="1125"/>
    </location>
</feature>
<dbReference type="InterPro" id="IPR026444">
    <property type="entry name" value="Secre_tail"/>
</dbReference>
<dbReference type="Pfam" id="PF18962">
    <property type="entry name" value="Por_Secre_tail"/>
    <property type="match status" value="1"/>
</dbReference>
<dbReference type="Proteomes" id="UP001060919">
    <property type="component" value="Chromosome"/>
</dbReference>
<evidence type="ECO:0000313" key="5">
    <source>
        <dbReference type="Proteomes" id="UP001060919"/>
    </source>
</evidence>
<dbReference type="RefSeq" id="WP_264792000.1">
    <property type="nucleotide sequence ID" value="NZ_AP026867.1"/>
</dbReference>